<keyword evidence="3" id="KW-1185">Reference proteome</keyword>
<dbReference type="OrthoDB" id="3249147at2"/>
<dbReference type="EMBL" id="NWUF01000005">
    <property type="protein sequence ID" value="PCE43049.1"/>
    <property type="molecule type" value="Genomic_DNA"/>
</dbReference>
<dbReference type="InterPro" id="IPR052735">
    <property type="entry name" value="NAD_biosynth-regulator"/>
</dbReference>
<reference evidence="2 3" key="1">
    <citation type="submission" date="2017-09" db="EMBL/GenBank/DDBJ databases">
        <title>The Catabolism of 3,6-Dichlorosalicylic acid is Initiated by the Cytochrome P450 Monooxygenase DsmABC in Rhizorhabdus dicambivorans Ndbn-20.</title>
        <authorList>
            <person name="Na L."/>
        </authorList>
    </citation>
    <scope>NUCLEOTIDE SEQUENCE [LARGE SCALE GENOMIC DNA]</scope>
    <source>
        <strain evidence="2 3">Ndbn-20m</strain>
    </source>
</reference>
<dbReference type="InterPro" id="IPR027417">
    <property type="entry name" value="P-loop_NTPase"/>
</dbReference>
<dbReference type="SUPFAM" id="SSF52540">
    <property type="entry name" value="P-loop containing nucleoside triphosphate hydrolases"/>
    <property type="match status" value="1"/>
</dbReference>
<gene>
    <name evidence="2" type="ORF">COO09_07035</name>
</gene>
<evidence type="ECO:0000259" key="1">
    <source>
        <dbReference type="Pfam" id="PF13521"/>
    </source>
</evidence>
<sequence>MSAVGRIALLGGESSGKSTLAAGLATRLDTLWVEEYGRELWVKRDGALDFEDLLHIGEVQVIREDKAAARAKRFLFCDTTPLVTAFYSQALFGRVDPRLAALAERRYDHSLLCAPDFPFVQDGWREDSAFRQQQHDFYEAELVRTGQPFTLIRGPIDARIETALAAIGA</sequence>
<evidence type="ECO:0000313" key="2">
    <source>
        <dbReference type="EMBL" id="PCE43049.1"/>
    </source>
</evidence>
<dbReference type="PANTHER" id="PTHR37512:SF1">
    <property type="entry name" value="NADR_TTD14 AAA DOMAIN-CONTAINING PROTEIN"/>
    <property type="match status" value="1"/>
</dbReference>
<feature type="domain" description="NadR/Ttd14 AAA" evidence="1">
    <location>
        <begin position="6"/>
        <end position="159"/>
    </location>
</feature>
<organism evidence="2 3">
    <name type="scientific">Rhizorhabdus dicambivorans</name>
    <dbReference type="NCBI Taxonomy" id="1850238"/>
    <lineage>
        <taxon>Bacteria</taxon>
        <taxon>Pseudomonadati</taxon>
        <taxon>Pseudomonadota</taxon>
        <taxon>Alphaproteobacteria</taxon>
        <taxon>Sphingomonadales</taxon>
        <taxon>Sphingomonadaceae</taxon>
        <taxon>Rhizorhabdus</taxon>
    </lineage>
</organism>
<name>A0A2A4FX74_9SPHN</name>
<protein>
    <recommendedName>
        <fullName evidence="1">NadR/Ttd14 AAA domain-containing protein</fullName>
    </recommendedName>
</protein>
<dbReference type="Gene3D" id="3.40.50.300">
    <property type="entry name" value="P-loop containing nucleotide triphosphate hydrolases"/>
    <property type="match status" value="1"/>
</dbReference>
<dbReference type="PANTHER" id="PTHR37512">
    <property type="entry name" value="TRIFUNCTIONAL NAD BIOSYNTHESIS/REGULATOR PROTEIN NADR"/>
    <property type="match status" value="1"/>
</dbReference>
<dbReference type="InterPro" id="IPR038727">
    <property type="entry name" value="NadR/Ttd14_AAA_dom"/>
</dbReference>
<dbReference type="Pfam" id="PF13521">
    <property type="entry name" value="AAA_28"/>
    <property type="match status" value="1"/>
</dbReference>
<proteinExistence type="predicted"/>
<accession>A0A2A4FX74</accession>
<dbReference type="Proteomes" id="UP000218934">
    <property type="component" value="Unassembled WGS sequence"/>
</dbReference>
<dbReference type="AlphaFoldDB" id="A0A2A4FX74"/>
<evidence type="ECO:0000313" key="3">
    <source>
        <dbReference type="Proteomes" id="UP000218934"/>
    </source>
</evidence>
<dbReference type="KEGG" id="rdi:CMV14_17250"/>
<dbReference type="RefSeq" id="WP_066962154.1">
    <property type="nucleotide sequence ID" value="NZ_CP023449.1"/>
</dbReference>
<comment type="caution">
    <text evidence="2">The sequence shown here is derived from an EMBL/GenBank/DDBJ whole genome shotgun (WGS) entry which is preliminary data.</text>
</comment>